<dbReference type="Pfam" id="PF05899">
    <property type="entry name" value="Cupin_3"/>
    <property type="match status" value="1"/>
</dbReference>
<dbReference type="Proteomes" id="UP000095751">
    <property type="component" value="Unassembled WGS sequence"/>
</dbReference>
<evidence type="ECO:0000259" key="1">
    <source>
        <dbReference type="Pfam" id="PF05899"/>
    </source>
</evidence>
<reference evidence="2 3" key="1">
    <citation type="submission" date="2016-09" db="EMBL/GenBank/DDBJ databases">
        <title>Extensive genetic diversity and differential bi-allelic expression allows diatom success in the polar Southern Ocean.</title>
        <authorList>
            <consortium name="DOE Joint Genome Institute"/>
            <person name="Mock T."/>
            <person name="Otillar R.P."/>
            <person name="Strauss J."/>
            <person name="Dupont C."/>
            <person name="Frickenhaus S."/>
            <person name="Maumus F."/>
            <person name="Mcmullan M."/>
            <person name="Sanges R."/>
            <person name="Schmutz J."/>
            <person name="Toseland A."/>
            <person name="Valas R."/>
            <person name="Veluchamy A."/>
            <person name="Ward B.J."/>
            <person name="Allen A."/>
            <person name="Barry K."/>
            <person name="Falciatore A."/>
            <person name="Ferrante M."/>
            <person name="Fortunato A.E."/>
            <person name="Gloeckner G."/>
            <person name="Gruber A."/>
            <person name="Hipkin R."/>
            <person name="Janech M."/>
            <person name="Kroth P."/>
            <person name="Leese F."/>
            <person name="Lindquist E."/>
            <person name="Lyon B.R."/>
            <person name="Martin J."/>
            <person name="Mayer C."/>
            <person name="Parker M."/>
            <person name="Quesneville H."/>
            <person name="Raymond J."/>
            <person name="Uhlig C."/>
            <person name="Valentin K.U."/>
            <person name="Worden A.Z."/>
            <person name="Armbrust E.V."/>
            <person name="Bowler C."/>
            <person name="Green B."/>
            <person name="Moulton V."/>
            <person name="Van Oosterhout C."/>
            <person name="Grigoriev I."/>
        </authorList>
    </citation>
    <scope>NUCLEOTIDE SEQUENCE [LARGE SCALE GENOMIC DNA]</scope>
    <source>
        <strain evidence="2 3">CCMP1102</strain>
    </source>
</reference>
<organism evidence="2 3">
    <name type="scientific">Fragilariopsis cylindrus CCMP1102</name>
    <dbReference type="NCBI Taxonomy" id="635003"/>
    <lineage>
        <taxon>Eukaryota</taxon>
        <taxon>Sar</taxon>
        <taxon>Stramenopiles</taxon>
        <taxon>Ochrophyta</taxon>
        <taxon>Bacillariophyta</taxon>
        <taxon>Bacillariophyceae</taxon>
        <taxon>Bacillariophycidae</taxon>
        <taxon>Bacillariales</taxon>
        <taxon>Bacillariaceae</taxon>
        <taxon>Fragilariopsis</taxon>
    </lineage>
</organism>
<dbReference type="InParanoid" id="A0A1E7FT02"/>
<name>A0A1E7FT02_9STRA</name>
<dbReference type="AlphaFoldDB" id="A0A1E7FT02"/>
<feature type="non-terminal residue" evidence="2">
    <location>
        <position position="1"/>
    </location>
</feature>
<dbReference type="InterPro" id="IPR011051">
    <property type="entry name" value="RmlC_Cupin_sf"/>
</dbReference>
<evidence type="ECO:0000313" key="3">
    <source>
        <dbReference type="Proteomes" id="UP000095751"/>
    </source>
</evidence>
<dbReference type="SUPFAM" id="SSF51182">
    <property type="entry name" value="RmlC-like cupins"/>
    <property type="match status" value="1"/>
</dbReference>
<sequence>KSWTKWDSKSRKKFPYKYAAEERIFMLEGQAELTPDDGSPMVTISKGDQVIIQKGFECKWKVTKRIKKYYT</sequence>
<gene>
    <name evidence="2" type="ORF">FRACYDRAFT_165014</name>
</gene>
<dbReference type="KEGG" id="fcy:FRACYDRAFT_165014"/>
<feature type="non-terminal residue" evidence="2">
    <location>
        <position position="71"/>
    </location>
</feature>
<dbReference type="PANTHER" id="PTHR33271">
    <property type="entry name" value="OS04G0445200 PROTEIN"/>
    <property type="match status" value="1"/>
</dbReference>
<keyword evidence="3" id="KW-1185">Reference proteome</keyword>
<dbReference type="EMBL" id="KV784354">
    <property type="protein sequence ID" value="OEU21311.1"/>
    <property type="molecule type" value="Genomic_DNA"/>
</dbReference>
<dbReference type="InterPro" id="IPR008579">
    <property type="entry name" value="UGlyAH_Cupin_dom"/>
</dbReference>
<accession>A0A1E7FT02</accession>
<evidence type="ECO:0000313" key="2">
    <source>
        <dbReference type="EMBL" id="OEU21311.1"/>
    </source>
</evidence>
<dbReference type="InterPro" id="IPR014710">
    <property type="entry name" value="RmlC-like_jellyroll"/>
</dbReference>
<proteinExistence type="predicted"/>
<feature type="domain" description="(S)-ureidoglycine aminohydrolase cupin" evidence="1">
    <location>
        <begin position="2"/>
        <end position="70"/>
    </location>
</feature>
<dbReference type="PANTHER" id="PTHR33271:SF22">
    <property type="entry name" value="OS04G0445200 PROTEIN"/>
    <property type="match status" value="1"/>
</dbReference>
<dbReference type="OrthoDB" id="10260542at2759"/>
<dbReference type="Gene3D" id="2.60.120.10">
    <property type="entry name" value="Jelly Rolls"/>
    <property type="match status" value="1"/>
</dbReference>
<protein>
    <recommendedName>
        <fullName evidence="1">(S)-ureidoglycine aminohydrolase cupin domain-containing protein</fullName>
    </recommendedName>
</protein>